<proteinExistence type="predicted"/>
<dbReference type="EMBL" id="LGHJ01000008">
    <property type="protein sequence ID" value="KPL77743.1"/>
    <property type="molecule type" value="Genomic_DNA"/>
</dbReference>
<evidence type="ECO:0008006" key="3">
    <source>
        <dbReference type="Google" id="ProtNLM"/>
    </source>
</evidence>
<comment type="caution">
    <text evidence="1">The sequence shown here is derived from an EMBL/GenBank/DDBJ whole genome shotgun (WGS) entry which is preliminary data.</text>
</comment>
<keyword evidence="2" id="KW-1185">Reference proteome</keyword>
<sequence>MSLINDKLNLLRSQLLTGAHAGGALLVIYPPEEELSFRAGYEEVIQELKAQGVQIAVLDFRTLVFDSLKERNLLERAFKLDAEGSPDARRSLASLVQREAVAKIQQAAKGNPNVILLCKHTAALFPWISYSALLEAIEGKITNTLVIPFPGTENGPALHFLGVKDGYNYRAARI</sequence>
<dbReference type="AlphaFoldDB" id="A0A0P6XWE1"/>
<dbReference type="Pfam" id="PF08747">
    <property type="entry name" value="BrxB"/>
    <property type="match status" value="1"/>
</dbReference>
<dbReference type="InterPro" id="IPR014858">
    <property type="entry name" value="BrxB"/>
</dbReference>
<organism evidence="1 2">
    <name type="scientific">Bellilinea caldifistulae</name>
    <dbReference type="NCBI Taxonomy" id="360411"/>
    <lineage>
        <taxon>Bacteria</taxon>
        <taxon>Bacillati</taxon>
        <taxon>Chloroflexota</taxon>
        <taxon>Anaerolineae</taxon>
        <taxon>Anaerolineales</taxon>
        <taxon>Anaerolineaceae</taxon>
        <taxon>Bellilinea</taxon>
    </lineage>
</organism>
<accession>A0A0P6XWE1</accession>
<dbReference type="RefSeq" id="WP_061914285.1">
    <property type="nucleotide sequence ID" value="NZ_DF967971.1"/>
</dbReference>
<dbReference type="Proteomes" id="UP000050514">
    <property type="component" value="Unassembled WGS sequence"/>
</dbReference>
<protein>
    <recommendedName>
        <fullName evidence="3">DUF1788 domain-containing protein</fullName>
    </recommendedName>
</protein>
<evidence type="ECO:0000313" key="1">
    <source>
        <dbReference type="EMBL" id="KPL77743.1"/>
    </source>
</evidence>
<evidence type="ECO:0000313" key="2">
    <source>
        <dbReference type="Proteomes" id="UP000050514"/>
    </source>
</evidence>
<name>A0A0P6XWE1_9CHLR</name>
<dbReference type="OrthoDB" id="1093513at2"/>
<reference evidence="1 2" key="1">
    <citation type="submission" date="2015-07" db="EMBL/GenBank/DDBJ databases">
        <title>Draft genome of Bellilinea caldifistulae DSM 17877.</title>
        <authorList>
            <person name="Hemp J."/>
            <person name="Ward L.M."/>
            <person name="Pace L.A."/>
            <person name="Fischer W.W."/>
        </authorList>
    </citation>
    <scope>NUCLEOTIDE SEQUENCE [LARGE SCALE GENOMIC DNA]</scope>
    <source>
        <strain evidence="1 2">GOMI-1</strain>
    </source>
</reference>
<dbReference type="STRING" id="360411.AC812_02530"/>
<gene>
    <name evidence="1" type="ORF">AC812_02530</name>
</gene>